<dbReference type="PROSITE" id="PS01124">
    <property type="entry name" value="HTH_ARAC_FAMILY_2"/>
    <property type="match status" value="1"/>
</dbReference>
<keyword evidence="1" id="KW-0805">Transcription regulation</keyword>
<evidence type="ECO:0000256" key="3">
    <source>
        <dbReference type="ARBA" id="ARBA00023163"/>
    </source>
</evidence>
<dbReference type="PANTHER" id="PTHR47893">
    <property type="entry name" value="REGULATORY PROTEIN PCHR"/>
    <property type="match status" value="1"/>
</dbReference>
<dbReference type="Gene3D" id="1.10.10.60">
    <property type="entry name" value="Homeodomain-like"/>
    <property type="match status" value="1"/>
</dbReference>
<proteinExistence type="predicted"/>
<gene>
    <name evidence="5" type="ORF">RSPPHO_02147</name>
</gene>
<dbReference type="GO" id="GO:0003700">
    <property type="term" value="F:DNA-binding transcription factor activity"/>
    <property type="evidence" value="ECO:0007669"/>
    <property type="project" value="InterPro"/>
</dbReference>
<dbReference type="InterPro" id="IPR018062">
    <property type="entry name" value="HTH_AraC-typ_CS"/>
</dbReference>
<dbReference type="PATRIC" id="fig|1150469.3.peg.2414"/>
<dbReference type="HOGENOM" id="CLU_698059_0_0_5"/>
<dbReference type="AlphaFoldDB" id="H6SLA8"/>
<evidence type="ECO:0000313" key="6">
    <source>
        <dbReference type="Proteomes" id="UP000033220"/>
    </source>
</evidence>
<dbReference type="InterPro" id="IPR009057">
    <property type="entry name" value="Homeodomain-like_sf"/>
</dbReference>
<dbReference type="GO" id="GO:0043565">
    <property type="term" value="F:sequence-specific DNA binding"/>
    <property type="evidence" value="ECO:0007669"/>
    <property type="project" value="InterPro"/>
</dbReference>
<feature type="domain" description="HTH araC/xylS-type" evidence="4">
    <location>
        <begin position="298"/>
        <end position="395"/>
    </location>
</feature>
<keyword evidence="3" id="KW-0804">Transcription</keyword>
<dbReference type="eggNOG" id="COG2207">
    <property type="taxonomic scope" value="Bacteria"/>
</dbReference>
<organism evidence="5 6">
    <name type="scientific">Pararhodospirillum photometricum DSM 122</name>
    <dbReference type="NCBI Taxonomy" id="1150469"/>
    <lineage>
        <taxon>Bacteria</taxon>
        <taxon>Pseudomonadati</taxon>
        <taxon>Pseudomonadota</taxon>
        <taxon>Alphaproteobacteria</taxon>
        <taxon>Rhodospirillales</taxon>
        <taxon>Rhodospirillaceae</taxon>
        <taxon>Pararhodospirillum</taxon>
    </lineage>
</organism>
<dbReference type="PROSITE" id="PS00041">
    <property type="entry name" value="HTH_ARAC_FAMILY_1"/>
    <property type="match status" value="1"/>
</dbReference>
<sequence>MDPARLCSGLRRACPQTGPHHALMWGLGRPASPAFLILSFCPQPCDCVSLLPKQEAFSLGRKGPSMTVARAEPSASGQAGLFHEVLRHYEAVWRGGEGIAPMRDVSVDLAAPVAEGRVQMRTLGNGLTVTVSDYALHADLEETYALHGPPFGFSILIDGCFDVSVPALGLERRVAAGEIWMRAGDLGVLHARSSRGQHMRGVSVDVPAPYLAQWREEGPGAIHPALGAVLAGEGPACRPCPCQDPRVLMVARRLAASDTSSACGRLHAEALTLDLLALLLAPPGECAKPTKRRDSALDAAYEILRAEYLAPPTIVELARRVGLNECYLKAGFRERFGTSIATWVRTVRMQEARRLIETQGYGVQQAALAVGLSNPGHFSAAFRKVHGCPPSRLLP</sequence>
<evidence type="ECO:0000256" key="1">
    <source>
        <dbReference type="ARBA" id="ARBA00023015"/>
    </source>
</evidence>
<dbReference type="Pfam" id="PF12833">
    <property type="entry name" value="HTH_18"/>
    <property type="match status" value="1"/>
</dbReference>
<dbReference type="PANTHER" id="PTHR47893:SF1">
    <property type="entry name" value="REGULATORY PROTEIN PCHR"/>
    <property type="match status" value="1"/>
</dbReference>
<evidence type="ECO:0000313" key="5">
    <source>
        <dbReference type="EMBL" id="CCG08773.1"/>
    </source>
</evidence>
<reference evidence="5 6" key="1">
    <citation type="submission" date="2012-02" db="EMBL/GenBank/DDBJ databases">
        <title>Shotgun genome sequence of Phaeospirillum photometricum DSM 122.</title>
        <authorList>
            <person name="Duquesne K."/>
            <person name="Sturgis J."/>
        </authorList>
    </citation>
    <scope>NUCLEOTIDE SEQUENCE [LARGE SCALE GENOMIC DNA]</scope>
    <source>
        <strain evidence="6">DSM122</strain>
    </source>
</reference>
<dbReference type="SUPFAM" id="SSF46689">
    <property type="entry name" value="Homeodomain-like"/>
    <property type="match status" value="2"/>
</dbReference>
<dbReference type="InterPro" id="IPR053142">
    <property type="entry name" value="PchR_regulatory_protein"/>
</dbReference>
<evidence type="ECO:0000256" key="2">
    <source>
        <dbReference type="ARBA" id="ARBA00023125"/>
    </source>
</evidence>
<dbReference type="KEGG" id="rpm:RSPPHO_02147"/>
<keyword evidence="2" id="KW-0238">DNA-binding</keyword>
<accession>H6SLA8</accession>
<dbReference type="Proteomes" id="UP000033220">
    <property type="component" value="Chromosome DSM 122"/>
</dbReference>
<name>H6SLA8_PARPM</name>
<keyword evidence="6" id="KW-1185">Reference proteome</keyword>
<dbReference type="SMART" id="SM00342">
    <property type="entry name" value="HTH_ARAC"/>
    <property type="match status" value="1"/>
</dbReference>
<evidence type="ECO:0000259" key="4">
    <source>
        <dbReference type="PROSITE" id="PS01124"/>
    </source>
</evidence>
<dbReference type="EMBL" id="HE663493">
    <property type="protein sequence ID" value="CCG08773.1"/>
    <property type="molecule type" value="Genomic_DNA"/>
</dbReference>
<protein>
    <submittedName>
        <fullName evidence="5">Transcriptional regulator, AraC family</fullName>
    </submittedName>
</protein>
<dbReference type="STRING" id="1150469.RSPPHO_02147"/>
<dbReference type="InterPro" id="IPR018060">
    <property type="entry name" value="HTH_AraC"/>
</dbReference>